<protein>
    <submittedName>
        <fullName evidence="1">Uncharacterized protein</fullName>
    </submittedName>
</protein>
<reference evidence="1 2" key="1">
    <citation type="submission" date="2016-08" db="EMBL/GenBank/DDBJ databases">
        <title>Genomes of anaerobic fungi encode conserved fungal cellulosomes for biomass hydrolysis.</title>
        <authorList>
            <consortium name="DOE Joint Genome Institute"/>
            <person name="Haitjema C.H."/>
            <person name="Gilmore S.P."/>
            <person name="Henske J.K."/>
            <person name="Solomon K.V."/>
            <person name="De Groot R."/>
            <person name="Kuo A."/>
            <person name="Mondo S.J."/>
            <person name="Salamov A.A."/>
            <person name="Labutti K."/>
            <person name="Zhao Z."/>
            <person name="Chiniquy J."/>
            <person name="Barry K."/>
            <person name="Brewer H.M."/>
            <person name="Purvine S.O."/>
            <person name="Wright A.T."/>
            <person name="Boxma B."/>
            <person name="Van Alen T."/>
            <person name="Hackstein J.H."/>
            <person name="Baker S.E."/>
            <person name="Grigoriev I.V."/>
            <person name="O'Malley M.A."/>
        </authorList>
    </citation>
    <scope>NUCLEOTIDE SEQUENCE [LARGE SCALE GENOMIC DNA]</scope>
    <source>
        <strain evidence="2">finn</strain>
    </source>
</reference>
<name>A0A1Y1VK54_9FUNG</name>
<evidence type="ECO:0000313" key="2">
    <source>
        <dbReference type="Proteomes" id="UP000193719"/>
    </source>
</evidence>
<keyword evidence="2" id="KW-1185">Reference proteome</keyword>
<comment type="caution">
    <text evidence="1">The sequence shown here is derived from an EMBL/GenBank/DDBJ whole genome shotgun (WGS) entry which is preliminary data.</text>
</comment>
<reference evidence="1 2" key="2">
    <citation type="submission" date="2016-08" db="EMBL/GenBank/DDBJ databases">
        <title>Pervasive Adenine N6-methylation of Active Genes in Fungi.</title>
        <authorList>
            <consortium name="DOE Joint Genome Institute"/>
            <person name="Mondo S.J."/>
            <person name="Dannebaum R.O."/>
            <person name="Kuo R.C."/>
            <person name="Labutti K."/>
            <person name="Haridas S."/>
            <person name="Kuo A."/>
            <person name="Salamov A."/>
            <person name="Ahrendt S.R."/>
            <person name="Lipzen A."/>
            <person name="Sullivan W."/>
            <person name="Andreopoulos W.B."/>
            <person name="Clum A."/>
            <person name="Lindquist E."/>
            <person name="Daum C."/>
            <person name="Ramamoorthy G.K."/>
            <person name="Gryganskyi A."/>
            <person name="Culley D."/>
            <person name="Magnuson J.K."/>
            <person name="James T.Y."/>
            <person name="O'Malley M.A."/>
            <person name="Stajich J.E."/>
            <person name="Spatafora J.W."/>
            <person name="Visel A."/>
            <person name="Grigoriev I.V."/>
        </authorList>
    </citation>
    <scope>NUCLEOTIDE SEQUENCE [LARGE SCALE GENOMIC DNA]</scope>
    <source>
        <strain evidence="2">finn</strain>
    </source>
</reference>
<sequence>MNNLSSIAIQFNENELKFISNEVKENLYINGDKVWESIFKINISEILKEDSSNILLLLNVLEKYIEKCLLVFSEDQLKQWIMEINTTICSVVNKNEIIINEILKFNNIQLNILLENKEKEKINVNYSEWIFNFLKFQENFKKSNFEWKLFKEYVKIFESLLILDKERTNLNNITESIISLITIVLSHTQ</sequence>
<evidence type="ECO:0000313" key="1">
    <source>
        <dbReference type="EMBL" id="ORX58463.1"/>
    </source>
</evidence>
<dbReference type="EMBL" id="MCFH01000004">
    <property type="protein sequence ID" value="ORX58463.1"/>
    <property type="molecule type" value="Genomic_DNA"/>
</dbReference>
<accession>A0A1Y1VK54</accession>
<dbReference type="OrthoDB" id="10457989at2759"/>
<organism evidence="1 2">
    <name type="scientific">Piromyces finnis</name>
    <dbReference type="NCBI Taxonomy" id="1754191"/>
    <lineage>
        <taxon>Eukaryota</taxon>
        <taxon>Fungi</taxon>
        <taxon>Fungi incertae sedis</taxon>
        <taxon>Chytridiomycota</taxon>
        <taxon>Chytridiomycota incertae sedis</taxon>
        <taxon>Neocallimastigomycetes</taxon>
        <taxon>Neocallimastigales</taxon>
        <taxon>Neocallimastigaceae</taxon>
        <taxon>Piromyces</taxon>
    </lineage>
</organism>
<dbReference type="AlphaFoldDB" id="A0A1Y1VK54"/>
<proteinExistence type="predicted"/>
<feature type="non-terminal residue" evidence="1">
    <location>
        <position position="189"/>
    </location>
</feature>
<dbReference type="Proteomes" id="UP000193719">
    <property type="component" value="Unassembled WGS sequence"/>
</dbReference>
<gene>
    <name evidence="1" type="ORF">BCR36DRAFT_343723</name>
</gene>